<dbReference type="SUPFAM" id="SSF52540">
    <property type="entry name" value="P-loop containing nucleoside triphosphate hydrolases"/>
    <property type="match status" value="1"/>
</dbReference>
<comment type="pathway">
    <text evidence="6">Purine metabolism; AMP biosynthesis via salvage pathway; AMP from ADP: step 1/1.</text>
</comment>
<feature type="binding site" evidence="6">
    <location>
        <position position="150"/>
    </location>
    <ligand>
        <name>Zn(2+)</name>
        <dbReference type="ChEBI" id="CHEBI:29105"/>
        <note>structural</note>
    </ligand>
</feature>
<dbReference type="InterPro" id="IPR027417">
    <property type="entry name" value="P-loop_NTPase"/>
</dbReference>
<dbReference type="FunFam" id="3.40.50.300:FF:000106">
    <property type="entry name" value="Adenylate kinase mitochondrial"/>
    <property type="match status" value="1"/>
</dbReference>
<gene>
    <name evidence="6" type="primary">adk</name>
    <name evidence="10" type="ORF">AVDCRST_MAG26-3336</name>
</gene>
<feature type="binding site" evidence="6">
    <location>
        <begin position="10"/>
        <end position="15"/>
    </location>
    <ligand>
        <name>ATP</name>
        <dbReference type="ChEBI" id="CHEBI:30616"/>
    </ligand>
</feature>
<comment type="catalytic activity">
    <reaction evidence="6 8">
        <text>AMP + ATP = 2 ADP</text>
        <dbReference type="Rhea" id="RHEA:12973"/>
        <dbReference type="ChEBI" id="CHEBI:30616"/>
        <dbReference type="ChEBI" id="CHEBI:456215"/>
        <dbReference type="ChEBI" id="CHEBI:456216"/>
        <dbReference type="EC" id="2.7.4.3"/>
    </reaction>
</comment>
<dbReference type="Pfam" id="PF05191">
    <property type="entry name" value="ADK_lid"/>
    <property type="match status" value="1"/>
</dbReference>
<feature type="binding site" evidence="6">
    <location>
        <position position="127"/>
    </location>
    <ligand>
        <name>ATP</name>
        <dbReference type="ChEBI" id="CHEBI:30616"/>
    </ligand>
</feature>
<dbReference type="NCBIfam" id="NF011100">
    <property type="entry name" value="PRK14527.1"/>
    <property type="match status" value="1"/>
</dbReference>
<keyword evidence="2 6" id="KW-0545">Nucleotide biosynthesis</keyword>
<feature type="binding site" evidence="6">
    <location>
        <position position="171"/>
    </location>
    <ligand>
        <name>AMP</name>
        <dbReference type="ChEBI" id="CHEBI:456215"/>
    </ligand>
</feature>
<feature type="binding site" evidence="6">
    <location>
        <begin position="57"/>
        <end position="59"/>
    </location>
    <ligand>
        <name>AMP</name>
        <dbReference type="ChEBI" id="CHEBI:456215"/>
    </ligand>
</feature>
<evidence type="ECO:0000256" key="5">
    <source>
        <dbReference type="ARBA" id="ARBA00022840"/>
    </source>
</evidence>
<name>A0A6J4JI51_9CHLR</name>
<feature type="binding site" evidence="6">
    <location>
        <position position="133"/>
    </location>
    <ligand>
        <name>Zn(2+)</name>
        <dbReference type="ChEBI" id="CHEBI:29105"/>
        <note>structural</note>
    </ligand>
</feature>
<dbReference type="GO" id="GO:0044209">
    <property type="term" value="P:AMP salvage"/>
    <property type="evidence" value="ECO:0007669"/>
    <property type="project" value="UniProtKB-UniRule"/>
</dbReference>
<dbReference type="InterPro" id="IPR033690">
    <property type="entry name" value="Adenylat_kinase_CS"/>
</dbReference>
<keyword evidence="4 6" id="KW-0418">Kinase</keyword>
<comment type="domain">
    <text evidence="6">Consists of three domains, a large central CORE domain and two small peripheral domains, NMPbind and LID, which undergo movements during catalysis. The LID domain closes over the site of phosphoryl transfer upon ATP binding. Assembling and dissambling the active center during each catalytic cycle provides an effective means to prevent ATP hydrolysis. Some bacteria have evolved a zinc-coordinating structure that stabilizes the LID domain.</text>
</comment>
<dbReference type="NCBIfam" id="NF001380">
    <property type="entry name" value="PRK00279.1-2"/>
    <property type="match status" value="1"/>
</dbReference>
<evidence type="ECO:0000256" key="6">
    <source>
        <dbReference type="HAMAP-Rule" id="MF_00235"/>
    </source>
</evidence>
<dbReference type="NCBIfam" id="TIGR01351">
    <property type="entry name" value="adk"/>
    <property type="match status" value="1"/>
</dbReference>
<evidence type="ECO:0000256" key="2">
    <source>
        <dbReference type="ARBA" id="ARBA00022727"/>
    </source>
</evidence>
<dbReference type="Pfam" id="PF00406">
    <property type="entry name" value="ADK"/>
    <property type="match status" value="1"/>
</dbReference>
<comment type="subcellular location">
    <subcellularLocation>
        <location evidence="6 8">Cytoplasm</location>
    </subcellularLocation>
</comment>
<keyword evidence="6" id="KW-0479">Metal-binding</keyword>
<dbReference type="PRINTS" id="PR00094">
    <property type="entry name" value="ADENYLTKNASE"/>
</dbReference>
<sequence length="222" mass="24828">MNVILVGPPGAGKGTQAKALEARLGLKHIASGDLFRRAIREETEMGLLARSFVDRGELVPDEVVIEMIVERLYQPDCALGVIFDGFPRTKEQAGALERTLEEHGQGIDAVIYLTAPRDILLKRIAGRVTCRGCSASYNIYYSPPAAENVCDRCGDELYERSDDNWNTAKHRLEVYMRQTMPLIDHYREQGILHEVDGNFYIEKVTERLADELRTNGSNDGSA</sequence>
<feature type="binding site" evidence="6">
    <location>
        <position position="199"/>
    </location>
    <ligand>
        <name>ATP</name>
        <dbReference type="ChEBI" id="CHEBI:30616"/>
    </ligand>
</feature>
<feature type="binding site" evidence="6">
    <location>
        <position position="36"/>
    </location>
    <ligand>
        <name>AMP</name>
        <dbReference type="ChEBI" id="CHEBI:456215"/>
    </ligand>
</feature>
<comment type="function">
    <text evidence="6">Catalyzes the reversible transfer of the terminal phosphate group between ATP and AMP. Plays an important role in cellular energy homeostasis and in adenine nucleotide metabolism.</text>
</comment>
<evidence type="ECO:0000256" key="4">
    <source>
        <dbReference type="ARBA" id="ARBA00022777"/>
    </source>
</evidence>
<evidence type="ECO:0000256" key="8">
    <source>
        <dbReference type="RuleBase" id="RU003331"/>
    </source>
</evidence>
<dbReference type="InterPro" id="IPR007862">
    <property type="entry name" value="Adenylate_kinase_lid-dom"/>
</dbReference>
<dbReference type="GO" id="GO:0005737">
    <property type="term" value="C:cytoplasm"/>
    <property type="evidence" value="ECO:0007669"/>
    <property type="project" value="UniProtKB-SubCell"/>
</dbReference>
<feature type="binding site" evidence="6">
    <location>
        <begin position="85"/>
        <end position="88"/>
    </location>
    <ligand>
        <name>AMP</name>
        <dbReference type="ChEBI" id="CHEBI:456215"/>
    </ligand>
</feature>
<dbReference type="GO" id="GO:0008270">
    <property type="term" value="F:zinc ion binding"/>
    <property type="evidence" value="ECO:0007669"/>
    <property type="project" value="UniProtKB-UniRule"/>
</dbReference>
<dbReference type="HAMAP" id="MF_00235">
    <property type="entry name" value="Adenylate_kinase_Adk"/>
    <property type="match status" value="1"/>
</dbReference>
<dbReference type="EMBL" id="CADCTK010000779">
    <property type="protein sequence ID" value="CAA9280476.1"/>
    <property type="molecule type" value="Genomic_DNA"/>
</dbReference>
<feature type="binding site" evidence="6">
    <location>
        <position position="130"/>
    </location>
    <ligand>
        <name>Zn(2+)</name>
        <dbReference type="ChEBI" id="CHEBI:29105"/>
        <note>structural</note>
    </ligand>
</feature>
<keyword evidence="1 6" id="KW-0808">Transferase</keyword>
<protein>
    <recommendedName>
        <fullName evidence="6 8">Adenylate kinase</fullName>
        <shortName evidence="6">AK</shortName>
        <ecNumber evidence="6 8">2.7.4.3</ecNumber>
    </recommendedName>
    <alternativeName>
        <fullName evidence="6">ATP-AMP transphosphorylase</fullName>
    </alternativeName>
    <alternativeName>
        <fullName evidence="6">ATP:AMP phosphotransferase</fullName>
    </alternativeName>
    <alternativeName>
        <fullName evidence="6">Adenylate monophosphate kinase</fullName>
    </alternativeName>
</protein>
<dbReference type="PROSITE" id="PS00113">
    <property type="entry name" value="ADENYLATE_KINASE"/>
    <property type="match status" value="1"/>
</dbReference>
<evidence type="ECO:0000256" key="7">
    <source>
        <dbReference type="RuleBase" id="RU003330"/>
    </source>
</evidence>
<comment type="similarity">
    <text evidence="6 7">Belongs to the adenylate kinase family.</text>
</comment>
<dbReference type="NCBIfam" id="NF001381">
    <property type="entry name" value="PRK00279.1-3"/>
    <property type="match status" value="1"/>
</dbReference>
<feature type="binding site" evidence="6">
    <location>
        <position position="153"/>
    </location>
    <ligand>
        <name>Zn(2+)</name>
        <dbReference type="ChEBI" id="CHEBI:29105"/>
        <note>structural</note>
    </ligand>
</feature>
<dbReference type="GO" id="GO:0005524">
    <property type="term" value="F:ATP binding"/>
    <property type="evidence" value="ECO:0007669"/>
    <property type="project" value="UniProtKB-UniRule"/>
</dbReference>
<feature type="domain" description="Adenylate kinase active site lid" evidence="9">
    <location>
        <begin position="127"/>
        <end position="162"/>
    </location>
</feature>
<dbReference type="InterPro" id="IPR000850">
    <property type="entry name" value="Adenylat/UMP-CMP_kin"/>
</dbReference>
<proteinExistence type="inferred from homology"/>
<dbReference type="Gene3D" id="3.40.50.300">
    <property type="entry name" value="P-loop containing nucleotide triphosphate hydrolases"/>
    <property type="match status" value="1"/>
</dbReference>
<accession>A0A6J4JI51</accession>
<evidence type="ECO:0000256" key="3">
    <source>
        <dbReference type="ARBA" id="ARBA00022741"/>
    </source>
</evidence>
<keyword evidence="6" id="KW-0862">Zinc</keyword>
<feature type="binding site" evidence="6">
    <location>
        <position position="31"/>
    </location>
    <ligand>
        <name>AMP</name>
        <dbReference type="ChEBI" id="CHEBI:456215"/>
    </ligand>
</feature>
<feature type="region of interest" description="NMP" evidence="6">
    <location>
        <begin position="30"/>
        <end position="59"/>
    </location>
</feature>
<keyword evidence="5 6" id="KW-0067">ATP-binding</keyword>
<comment type="subunit">
    <text evidence="6 8">Monomer.</text>
</comment>
<evidence type="ECO:0000259" key="9">
    <source>
        <dbReference type="Pfam" id="PF05191"/>
    </source>
</evidence>
<dbReference type="AlphaFoldDB" id="A0A6J4JI51"/>
<evidence type="ECO:0000313" key="10">
    <source>
        <dbReference type="EMBL" id="CAA9280476.1"/>
    </source>
</evidence>
<keyword evidence="3 6" id="KW-0547">Nucleotide-binding</keyword>
<feature type="region of interest" description="LID" evidence="6">
    <location>
        <begin position="126"/>
        <end position="163"/>
    </location>
</feature>
<evidence type="ECO:0000256" key="1">
    <source>
        <dbReference type="ARBA" id="ARBA00022679"/>
    </source>
</evidence>
<feature type="binding site" evidence="6">
    <location>
        <begin position="136"/>
        <end position="137"/>
    </location>
    <ligand>
        <name>ATP</name>
        <dbReference type="ChEBI" id="CHEBI:30616"/>
    </ligand>
</feature>
<dbReference type="InterPro" id="IPR006259">
    <property type="entry name" value="Adenyl_kin_sub"/>
</dbReference>
<dbReference type="CDD" id="cd01428">
    <property type="entry name" value="ADK"/>
    <property type="match status" value="1"/>
</dbReference>
<reference evidence="10" key="1">
    <citation type="submission" date="2020-02" db="EMBL/GenBank/DDBJ databases">
        <authorList>
            <person name="Meier V. D."/>
        </authorList>
    </citation>
    <scope>NUCLEOTIDE SEQUENCE</scope>
    <source>
        <strain evidence="10">AVDCRST_MAG26</strain>
    </source>
</reference>
<dbReference type="PANTHER" id="PTHR23359">
    <property type="entry name" value="NUCLEOTIDE KINASE"/>
    <property type="match status" value="1"/>
</dbReference>
<dbReference type="GO" id="GO:0004017">
    <property type="term" value="F:AMP kinase activity"/>
    <property type="evidence" value="ECO:0007669"/>
    <property type="project" value="UniProtKB-UniRule"/>
</dbReference>
<dbReference type="UniPathway" id="UPA00588">
    <property type="reaction ID" value="UER00649"/>
</dbReference>
<dbReference type="EC" id="2.7.4.3" evidence="6 8"/>
<feature type="binding site" evidence="6">
    <location>
        <position position="92"/>
    </location>
    <ligand>
        <name>AMP</name>
        <dbReference type="ChEBI" id="CHEBI:456215"/>
    </ligand>
</feature>
<organism evidence="10">
    <name type="scientific">uncultured Chloroflexia bacterium</name>
    <dbReference type="NCBI Taxonomy" id="1672391"/>
    <lineage>
        <taxon>Bacteria</taxon>
        <taxon>Bacillati</taxon>
        <taxon>Chloroflexota</taxon>
        <taxon>Chloroflexia</taxon>
        <taxon>environmental samples</taxon>
    </lineage>
</organism>
<keyword evidence="6" id="KW-0963">Cytoplasm</keyword>
<feature type="binding site" evidence="6">
    <location>
        <position position="160"/>
    </location>
    <ligand>
        <name>AMP</name>
        <dbReference type="ChEBI" id="CHEBI:456215"/>
    </ligand>
</feature>